<dbReference type="AlphaFoldDB" id="A0A451AYV3"/>
<evidence type="ECO:0000313" key="1">
    <source>
        <dbReference type="EMBL" id="VFK64737.1"/>
    </source>
</evidence>
<proteinExistence type="predicted"/>
<sequence length="84" mass="9137">MCRMIGSIRPLKQHLFTLESNPCAYRPKRSGVGVVVFGSMDFTTVKVIARSLAKTGLSRLPFLVFAARIAILPVRACRGACRGA</sequence>
<dbReference type="EMBL" id="CAADGD010000055">
    <property type="protein sequence ID" value="VFK71213.1"/>
    <property type="molecule type" value="Genomic_DNA"/>
</dbReference>
<reference evidence="2" key="1">
    <citation type="submission" date="2019-02" db="EMBL/GenBank/DDBJ databases">
        <authorList>
            <person name="Gruber-Vodicka R. H."/>
            <person name="Seah K. B. B."/>
        </authorList>
    </citation>
    <scope>NUCLEOTIDE SEQUENCE</scope>
    <source>
        <strain evidence="2">BECK_BY19</strain>
        <strain evidence="1">BECK_BY8</strain>
    </source>
</reference>
<organism evidence="2">
    <name type="scientific">Candidatus Kentrum sp. UNK</name>
    <dbReference type="NCBI Taxonomy" id="2126344"/>
    <lineage>
        <taxon>Bacteria</taxon>
        <taxon>Pseudomonadati</taxon>
        <taxon>Pseudomonadota</taxon>
        <taxon>Gammaproteobacteria</taxon>
        <taxon>Candidatus Kentrum</taxon>
    </lineage>
</organism>
<dbReference type="EMBL" id="CAADFZ010000050">
    <property type="protein sequence ID" value="VFK64737.1"/>
    <property type="molecule type" value="Genomic_DNA"/>
</dbReference>
<protein>
    <submittedName>
        <fullName evidence="2">Uncharacterized protein</fullName>
    </submittedName>
</protein>
<evidence type="ECO:0000313" key="2">
    <source>
        <dbReference type="EMBL" id="VFK71213.1"/>
    </source>
</evidence>
<gene>
    <name evidence="1" type="ORF">BECKUNK1418G_GA0071005_10503</name>
    <name evidence="2" type="ORF">BECKUNK1418H_GA0071006_10553</name>
</gene>
<name>A0A451AYV3_9GAMM</name>
<accession>A0A451AYV3</accession>